<feature type="compositionally biased region" description="Low complexity" evidence="2">
    <location>
        <begin position="1039"/>
        <end position="1051"/>
    </location>
</feature>
<dbReference type="GO" id="GO:0035869">
    <property type="term" value="C:ciliary transition zone"/>
    <property type="evidence" value="ECO:0007669"/>
    <property type="project" value="TreeGrafter"/>
</dbReference>
<evidence type="ECO:0000256" key="1">
    <source>
        <dbReference type="SAM" id="Coils"/>
    </source>
</evidence>
<comment type="caution">
    <text evidence="5">The sequence shown here is derived from an EMBL/GenBank/DDBJ whole genome shotgun (WGS) entry which is preliminary data.</text>
</comment>
<dbReference type="Pfam" id="PF24652">
    <property type="entry name" value="CEP76_C"/>
    <property type="match status" value="1"/>
</dbReference>
<dbReference type="PANTHER" id="PTHR20837">
    <property type="entry name" value="CENTROSOMAL PROTEIN-RELATED"/>
    <property type="match status" value="1"/>
</dbReference>
<organism evidence="5 6">
    <name type="scientific">Mythimna separata</name>
    <name type="common">Oriental armyworm</name>
    <name type="synonym">Pseudaletia separata</name>
    <dbReference type="NCBI Taxonomy" id="271217"/>
    <lineage>
        <taxon>Eukaryota</taxon>
        <taxon>Metazoa</taxon>
        <taxon>Ecdysozoa</taxon>
        <taxon>Arthropoda</taxon>
        <taxon>Hexapoda</taxon>
        <taxon>Insecta</taxon>
        <taxon>Pterygota</taxon>
        <taxon>Neoptera</taxon>
        <taxon>Endopterygota</taxon>
        <taxon>Lepidoptera</taxon>
        <taxon>Glossata</taxon>
        <taxon>Ditrysia</taxon>
        <taxon>Noctuoidea</taxon>
        <taxon>Noctuidae</taxon>
        <taxon>Noctuinae</taxon>
        <taxon>Hadenini</taxon>
        <taxon>Mythimna</taxon>
    </lineage>
</organism>
<evidence type="ECO:0000259" key="4">
    <source>
        <dbReference type="Pfam" id="PF24656"/>
    </source>
</evidence>
<evidence type="ECO:0000259" key="3">
    <source>
        <dbReference type="Pfam" id="PF24652"/>
    </source>
</evidence>
<sequence>MNENIELNTLTADDSFENDIQEYHEIKHDTTLDDIETSFSSKQSPKHLNEYDFFTKHDVKTEPKKHLKKKKGKRKEKSSNLMDIISSELAASVAPVTKNIVSLVDVSKERQNSYLRTDSNYSIFQRFKTFSSDLEHGWNKKSQAVNISPIFPRILENTVTEDCLVPVEYVEPCMFNDIVANNDKDQDVPIKFLDISIKNIASKHHHSFTLEKLLCLKVVDSYNEYSYILRLLKDLIKDIRVNRETKDNLKKDLMKVSPSKKDDVRFDKTVRKYTEKIIKLKEKYKEMLKSKKEIIHKIMSLWADIEMIREKRQCIETPYTLVITKTDLDQTEYEKEWNDTFNIEYTDMLDRIEFEYVTDYLEYKEAKNEQKGNSDYKPTKPKLHLDEAKIKSKVEVFVNTVINKDQIELELKKDESILTDFRQVGQRFLKNTYNFLIYVDDVFVCESDKYSSNDMFSAEFTESFSVQILPKNLSIRIVLLENEKKVSDFIINLLEVRKTNANADFVAEDLIYEEMVEPNSKYVGSGVSIKEIAQANKVRLKSSNLFKEKLFTRYEINIKVGWNDKLEQNQSEAIKSSMETGRQIKRLLHGIENPNLDVLLDVVSKVYEKDVTDEDMVQTLQKLSKMEIYDDDSFPLDQNNPEITRLKLLHLRNIGGFTNIEKKMIPLHASQITTEQLDCLQKTNEKEFDMDYLNERELEMDPIELQRFIGAKYVQKLNKNMLRNLNDYLLQKTHKDVVKEFNWGLRSLFSSQSNVGALAAASNATKQQILKESLFKEQEIQVTVLRAFNLRDRSSAVLDEASEDDEKIAGFKVRPLRPFVRVNYRGASAQTVTAIGCHPSWSHTLKINTKLEPLSSIHINIFDEYKANIVEGFSEEDHSNKTVHYRYFNKWLGTLEVPLYAVLTLGTLRGTFKITTPPLLFGYETLQTKESTSLIPEITQLMKKDTAFITLKITTNLSHLGGLHAYNQPLPSSIEDDYLIKHLNNFVTEYTNEFPMRNISLTFIDSAGRNKCVTQFLQPIPLPERDFIPKNPRGDSAISKSSGFSKSSSSSGRRRELDVDGVGQEERESIYSAREGDSLVRMMNACLRYVSLIPSYEVTESHAVTLLGLELLKVLHGSALDHTILLASYFIYLGIKCWVAIGLGLPRGHSSYVLIKYDLTTRRLVLENDQLFRSRGFLNKSDGYTWYVCDASSGARHELRDVGCPLKTVDYVFDNENIWVNVQASQDCENMAFDFTRSSDWQAVFDKTVFVMKQPVVTDNTLYSPPPNVEGLRVALENKIKTKVQKWRSHMKTIWNRYCSTLLRDMLLQWEYWVFHPTGPKPSFSQKLKHLMITFKIYGFPLNMSYVNTKSVISSVKSTGLHLCDDPNAEFALGVEVCAYPNNVVSVWVFLATIARM</sequence>
<gene>
    <name evidence="5" type="ORF">PYW07_014112</name>
</gene>
<dbReference type="EMBL" id="JARGEI010000020">
    <property type="protein sequence ID" value="KAJ8713742.1"/>
    <property type="molecule type" value="Genomic_DNA"/>
</dbReference>
<feature type="compositionally biased region" description="Basic and acidic residues" evidence="2">
    <location>
        <begin position="1053"/>
        <end position="1062"/>
    </location>
</feature>
<evidence type="ECO:0000313" key="6">
    <source>
        <dbReference type="Proteomes" id="UP001231518"/>
    </source>
</evidence>
<keyword evidence="6" id="KW-1185">Reference proteome</keyword>
<feature type="domain" description="Centrosomal protein of 76 kDa C-terminal" evidence="3">
    <location>
        <begin position="1270"/>
        <end position="1393"/>
    </location>
</feature>
<evidence type="ECO:0000313" key="5">
    <source>
        <dbReference type="EMBL" id="KAJ8713742.1"/>
    </source>
</evidence>
<feature type="region of interest" description="Disordered" evidence="2">
    <location>
        <begin position="1024"/>
        <end position="1062"/>
    </location>
</feature>
<keyword evidence="1" id="KW-0175">Coiled coil</keyword>
<reference evidence="5" key="1">
    <citation type="submission" date="2023-03" db="EMBL/GenBank/DDBJ databases">
        <title>Chromosome-level genomes of two armyworms, Mythimna separata and Mythimna loreyi, provide insights into the biosynthesis and reception of sex pheromones.</title>
        <authorList>
            <person name="Zhao H."/>
        </authorList>
    </citation>
    <scope>NUCLEOTIDE SEQUENCE</scope>
    <source>
        <strain evidence="5">BeijingLab</strain>
        <tissue evidence="5">Pupa</tissue>
    </source>
</reference>
<dbReference type="Proteomes" id="UP001231518">
    <property type="component" value="Chromosome 4"/>
</dbReference>
<dbReference type="PANTHER" id="PTHR20837:SF0">
    <property type="entry name" value="COILED-COIL AND C2 DOMAIN-CONTAINING PROTEIN 2A"/>
    <property type="match status" value="1"/>
</dbReference>
<accession>A0AAD7YFG5</accession>
<name>A0AAD7YFG5_MYTSE</name>
<dbReference type="InterPro" id="IPR056290">
    <property type="entry name" value="CEPT76/DRC7_peptidase-like_dom"/>
</dbReference>
<dbReference type="InterPro" id="IPR052434">
    <property type="entry name" value="Tectonic-like_complex_comp"/>
</dbReference>
<dbReference type="GO" id="GO:1904491">
    <property type="term" value="P:protein localization to ciliary transition zone"/>
    <property type="evidence" value="ECO:0007669"/>
    <property type="project" value="TreeGrafter"/>
</dbReference>
<protein>
    <recommendedName>
        <fullName evidence="7">C2 domain-containing protein</fullName>
    </recommendedName>
</protein>
<proteinExistence type="predicted"/>
<feature type="domain" description="CEP76/DRC7 peptidase-like" evidence="4">
    <location>
        <begin position="1111"/>
        <end position="1243"/>
    </location>
</feature>
<dbReference type="Pfam" id="PF24656">
    <property type="entry name" value="CEPT76_peptidase"/>
    <property type="match status" value="1"/>
</dbReference>
<dbReference type="GO" id="GO:1905515">
    <property type="term" value="P:non-motile cilium assembly"/>
    <property type="evidence" value="ECO:0007669"/>
    <property type="project" value="TreeGrafter"/>
</dbReference>
<feature type="coiled-coil region" evidence="1">
    <location>
        <begin position="232"/>
        <end position="290"/>
    </location>
</feature>
<evidence type="ECO:0000256" key="2">
    <source>
        <dbReference type="SAM" id="MobiDB-lite"/>
    </source>
</evidence>
<dbReference type="InterPro" id="IPR056288">
    <property type="entry name" value="CEP76_C"/>
</dbReference>
<evidence type="ECO:0008006" key="7">
    <source>
        <dbReference type="Google" id="ProtNLM"/>
    </source>
</evidence>